<evidence type="ECO:0000256" key="1">
    <source>
        <dbReference type="ARBA" id="ARBA00004429"/>
    </source>
</evidence>
<dbReference type="Pfam" id="PF02411">
    <property type="entry name" value="MerT"/>
    <property type="match status" value="1"/>
</dbReference>
<dbReference type="GO" id="GO:0015097">
    <property type="term" value="F:mercury ion transmembrane transporter activity"/>
    <property type="evidence" value="ECO:0007669"/>
    <property type="project" value="InterPro"/>
</dbReference>
<dbReference type="InterPro" id="IPR003457">
    <property type="entry name" value="Transprt_MerT"/>
</dbReference>
<keyword evidence="4" id="KW-0813">Transport</keyword>
<comment type="subcellular location">
    <subcellularLocation>
        <location evidence="1">Cell inner membrane</location>
        <topology evidence="1">Multi-pass membrane protein</topology>
    </subcellularLocation>
</comment>
<evidence type="ECO:0000256" key="15">
    <source>
        <dbReference type="SAM" id="Phobius"/>
    </source>
</evidence>
<evidence type="ECO:0000256" key="11">
    <source>
        <dbReference type="ARBA" id="ARBA00022989"/>
    </source>
</evidence>
<dbReference type="GO" id="GO:0046872">
    <property type="term" value="F:metal ion binding"/>
    <property type="evidence" value="ECO:0007669"/>
    <property type="project" value="UniProtKB-KW"/>
</dbReference>
<evidence type="ECO:0000256" key="13">
    <source>
        <dbReference type="ARBA" id="ARBA00030934"/>
    </source>
</evidence>
<evidence type="ECO:0000256" key="9">
    <source>
        <dbReference type="ARBA" id="ARBA00022723"/>
    </source>
</evidence>
<evidence type="ECO:0000256" key="4">
    <source>
        <dbReference type="ARBA" id="ARBA00022448"/>
    </source>
</evidence>
<keyword evidence="12 15" id="KW-0472">Membrane</keyword>
<comment type="similarity">
    <text evidence="2">Belongs to the MerT family.</text>
</comment>
<evidence type="ECO:0000256" key="10">
    <source>
        <dbReference type="ARBA" id="ARBA00022914"/>
    </source>
</evidence>
<evidence type="ECO:0000256" key="12">
    <source>
        <dbReference type="ARBA" id="ARBA00023136"/>
    </source>
</evidence>
<feature type="transmembrane region" description="Helical" evidence="15">
    <location>
        <begin position="20"/>
        <end position="52"/>
    </location>
</feature>
<sequence>MSESTASASPQGERATASRWLAVGGIMGALGAASCCVIPFALFLAGVSGAWIGNLTLLEPYQPIFAAVSLAFIGAGAWRLRKKRQIACADGYCATPRSDRIARTGLVAAAALVVIAVGFPYAARYFL</sequence>
<comment type="function">
    <text evidence="14">Involved in mercury resistance. Probably transfers a mercuric ion from the periplasmic Hg(2+)-binding protein MerP to the cytoplasmic mercuric reductase MerA.</text>
</comment>
<organism evidence="16 17">
    <name type="scientific">Rhodopila globiformis</name>
    <name type="common">Rhodopseudomonas globiformis</name>
    <dbReference type="NCBI Taxonomy" id="1071"/>
    <lineage>
        <taxon>Bacteria</taxon>
        <taxon>Pseudomonadati</taxon>
        <taxon>Pseudomonadota</taxon>
        <taxon>Alphaproteobacteria</taxon>
        <taxon>Acetobacterales</taxon>
        <taxon>Acetobacteraceae</taxon>
        <taxon>Rhodopila</taxon>
    </lineage>
</organism>
<protein>
    <recommendedName>
        <fullName evidence="3">Mercuric transport protein MerT</fullName>
    </recommendedName>
    <alternativeName>
        <fullName evidence="13">Mercury ion transport protein</fullName>
    </alternativeName>
</protein>
<keyword evidence="5" id="KW-0475">Mercuric resistance</keyword>
<keyword evidence="8 15" id="KW-0812">Transmembrane</keyword>
<keyword evidence="17" id="KW-1185">Reference proteome</keyword>
<evidence type="ECO:0000256" key="2">
    <source>
        <dbReference type="ARBA" id="ARBA00008224"/>
    </source>
</evidence>
<dbReference type="EMBL" id="NHRY01000133">
    <property type="protein sequence ID" value="PPQ34017.1"/>
    <property type="molecule type" value="Genomic_DNA"/>
</dbReference>
<evidence type="ECO:0000256" key="7">
    <source>
        <dbReference type="ARBA" id="ARBA00022519"/>
    </source>
</evidence>
<proteinExistence type="inferred from homology"/>
<evidence type="ECO:0000256" key="3">
    <source>
        <dbReference type="ARBA" id="ARBA00017053"/>
    </source>
</evidence>
<evidence type="ECO:0000256" key="5">
    <source>
        <dbReference type="ARBA" id="ARBA00022466"/>
    </source>
</evidence>
<gene>
    <name evidence="16" type="ORF">CCS01_12850</name>
</gene>
<dbReference type="Gene3D" id="1.10.287.910">
    <property type="entry name" value="bacterial mercury transporter, merf"/>
    <property type="match status" value="1"/>
</dbReference>
<name>A0A2S6NHD4_RHOGL</name>
<evidence type="ECO:0000256" key="8">
    <source>
        <dbReference type="ARBA" id="ARBA00022692"/>
    </source>
</evidence>
<evidence type="ECO:0000313" key="16">
    <source>
        <dbReference type="EMBL" id="PPQ34017.1"/>
    </source>
</evidence>
<dbReference type="Proteomes" id="UP000239724">
    <property type="component" value="Unassembled WGS sequence"/>
</dbReference>
<feature type="transmembrane region" description="Helical" evidence="15">
    <location>
        <begin position="64"/>
        <end position="80"/>
    </location>
</feature>
<reference evidence="16 17" key="1">
    <citation type="journal article" date="2018" name="Arch. Microbiol.">
        <title>New insights into the metabolic potential of the phototrophic purple bacterium Rhodopila globiformis DSM 161(T) from its draft genome sequence and evidence for a vanadium-dependent nitrogenase.</title>
        <authorList>
            <person name="Imhoff J.F."/>
            <person name="Rahn T."/>
            <person name="Kunzel S."/>
            <person name="Neulinger S.C."/>
        </authorList>
    </citation>
    <scope>NUCLEOTIDE SEQUENCE [LARGE SCALE GENOMIC DNA]</scope>
    <source>
        <strain evidence="16 17">DSM 161</strain>
    </source>
</reference>
<dbReference type="OrthoDB" id="9813737at2"/>
<keyword evidence="7" id="KW-0997">Cell inner membrane</keyword>
<feature type="transmembrane region" description="Helical" evidence="15">
    <location>
        <begin position="101"/>
        <end position="123"/>
    </location>
</feature>
<accession>A0A2S6NHD4</accession>
<evidence type="ECO:0000256" key="14">
    <source>
        <dbReference type="ARBA" id="ARBA00045720"/>
    </source>
</evidence>
<keyword evidence="10" id="KW-0476">Mercury</keyword>
<keyword evidence="6" id="KW-1003">Cell membrane</keyword>
<dbReference type="RefSeq" id="WP_104519250.1">
    <property type="nucleotide sequence ID" value="NZ_NHRY01000133.1"/>
</dbReference>
<keyword evidence="9" id="KW-0479">Metal-binding</keyword>
<dbReference type="AlphaFoldDB" id="A0A2S6NHD4"/>
<evidence type="ECO:0000256" key="6">
    <source>
        <dbReference type="ARBA" id="ARBA00022475"/>
    </source>
</evidence>
<dbReference type="GO" id="GO:0005886">
    <property type="term" value="C:plasma membrane"/>
    <property type="evidence" value="ECO:0007669"/>
    <property type="project" value="UniProtKB-SubCell"/>
</dbReference>
<keyword evidence="11 15" id="KW-1133">Transmembrane helix</keyword>
<evidence type="ECO:0000313" key="17">
    <source>
        <dbReference type="Proteomes" id="UP000239724"/>
    </source>
</evidence>
<comment type="caution">
    <text evidence="16">The sequence shown here is derived from an EMBL/GenBank/DDBJ whole genome shotgun (WGS) entry which is preliminary data.</text>
</comment>